<keyword evidence="1 3" id="KW-0238">DNA-binding</keyword>
<dbReference type="SUPFAM" id="SSF47413">
    <property type="entry name" value="lambda repressor-like DNA-binding domains"/>
    <property type="match status" value="1"/>
</dbReference>
<dbReference type="SMART" id="SM00530">
    <property type="entry name" value="HTH_XRE"/>
    <property type="match status" value="1"/>
</dbReference>
<organism evidence="3 4">
    <name type="scientific">Salipaludibacillus keqinensis</name>
    <dbReference type="NCBI Taxonomy" id="2045207"/>
    <lineage>
        <taxon>Bacteria</taxon>
        <taxon>Bacillati</taxon>
        <taxon>Bacillota</taxon>
        <taxon>Bacilli</taxon>
        <taxon>Bacillales</taxon>
        <taxon>Bacillaceae</taxon>
    </lineage>
</organism>
<dbReference type="InterPro" id="IPR013096">
    <property type="entry name" value="Cupin_2"/>
</dbReference>
<comment type="caution">
    <text evidence="3">The sequence shown here is derived from an EMBL/GenBank/DDBJ whole genome shotgun (WGS) entry which is preliminary data.</text>
</comment>
<dbReference type="EMBL" id="PDOD01000003">
    <property type="protein sequence ID" value="PYZ92730.1"/>
    <property type="molecule type" value="Genomic_DNA"/>
</dbReference>
<dbReference type="Pfam" id="PF01381">
    <property type="entry name" value="HTH_3"/>
    <property type="match status" value="1"/>
</dbReference>
<dbReference type="PANTHER" id="PTHR46797:SF25">
    <property type="entry name" value="TRANSCRIPTIONAL REGULATOR"/>
    <property type="match status" value="1"/>
</dbReference>
<dbReference type="PANTHER" id="PTHR46797">
    <property type="entry name" value="HTH-TYPE TRANSCRIPTIONAL REGULATOR"/>
    <property type="match status" value="1"/>
</dbReference>
<dbReference type="InterPro" id="IPR014710">
    <property type="entry name" value="RmlC-like_jellyroll"/>
</dbReference>
<dbReference type="GO" id="GO:0003677">
    <property type="term" value="F:DNA binding"/>
    <property type="evidence" value="ECO:0007669"/>
    <property type="project" value="UniProtKB-KW"/>
</dbReference>
<dbReference type="AlphaFoldDB" id="A0A323TD95"/>
<dbReference type="GO" id="GO:0003700">
    <property type="term" value="F:DNA-binding transcription factor activity"/>
    <property type="evidence" value="ECO:0007669"/>
    <property type="project" value="TreeGrafter"/>
</dbReference>
<proteinExistence type="predicted"/>
<dbReference type="InterPro" id="IPR001387">
    <property type="entry name" value="Cro/C1-type_HTH"/>
</dbReference>
<protein>
    <submittedName>
        <fullName evidence="3">DNA-binding protein</fullName>
    </submittedName>
</protein>
<dbReference type="InterPro" id="IPR011051">
    <property type="entry name" value="RmlC_Cupin_sf"/>
</dbReference>
<dbReference type="Pfam" id="PF07883">
    <property type="entry name" value="Cupin_2"/>
    <property type="match status" value="1"/>
</dbReference>
<evidence type="ECO:0000313" key="4">
    <source>
        <dbReference type="Proteomes" id="UP000248214"/>
    </source>
</evidence>
<feature type="domain" description="HTH cro/C1-type" evidence="2">
    <location>
        <begin position="10"/>
        <end position="64"/>
    </location>
</feature>
<dbReference type="InterPro" id="IPR010982">
    <property type="entry name" value="Lambda_DNA-bd_dom_sf"/>
</dbReference>
<gene>
    <name evidence="3" type="ORF">CR194_13830</name>
</gene>
<dbReference type="SUPFAM" id="SSF51182">
    <property type="entry name" value="RmlC-like cupins"/>
    <property type="match status" value="1"/>
</dbReference>
<dbReference type="InterPro" id="IPR050807">
    <property type="entry name" value="TransReg_Diox_bact_type"/>
</dbReference>
<accession>A0A323TD95</accession>
<evidence type="ECO:0000259" key="2">
    <source>
        <dbReference type="PROSITE" id="PS50943"/>
    </source>
</evidence>
<dbReference type="Proteomes" id="UP000248214">
    <property type="component" value="Unassembled WGS sequence"/>
</dbReference>
<reference evidence="3 4" key="1">
    <citation type="submission" date="2017-10" db="EMBL/GenBank/DDBJ databases">
        <title>Bacillus sp. nov., a halophilic bacterium isolated from a Keqin Lake.</title>
        <authorList>
            <person name="Wang H."/>
        </authorList>
    </citation>
    <scope>NUCLEOTIDE SEQUENCE [LARGE SCALE GENOMIC DNA]</scope>
    <source>
        <strain evidence="3 4">KQ-12</strain>
    </source>
</reference>
<dbReference type="CDD" id="cd02209">
    <property type="entry name" value="cupin_XRE_C"/>
    <property type="match status" value="1"/>
</dbReference>
<dbReference type="CDD" id="cd00093">
    <property type="entry name" value="HTH_XRE"/>
    <property type="match status" value="1"/>
</dbReference>
<name>A0A323TD95_9BACI</name>
<dbReference type="RefSeq" id="WP_110610278.1">
    <property type="nucleotide sequence ID" value="NZ_PDOD01000003.1"/>
</dbReference>
<sequence length="182" mass="20573">MSESELAKQIRLTRNHQGLTLKELSCRTGLSVSFLSQVERGSSSPAISSLKKIADGLEVPITSFFSPEQNTNYKTLKNERRSFRIEGSPAKYVRLSGNFSTRSMEPLLVTLDPGATDKIFQHTGEEVHYILEGEVEYMIDNEEHRLSVGDSIHFPSDRPHTWRNPLKDQCSTIMCVVTPKIF</sequence>
<dbReference type="Gene3D" id="2.60.120.10">
    <property type="entry name" value="Jelly Rolls"/>
    <property type="match status" value="1"/>
</dbReference>
<dbReference type="GO" id="GO:0005829">
    <property type="term" value="C:cytosol"/>
    <property type="evidence" value="ECO:0007669"/>
    <property type="project" value="TreeGrafter"/>
</dbReference>
<dbReference type="OrthoDB" id="34624at2"/>
<evidence type="ECO:0000313" key="3">
    <source>
        <dbReference type="EMBL" id="PYZ92730.1"/>
    </source>
</evidence>
<dbReference type="PROSITE" id="PS50943">
    <property type="entry name" value="HTH_CROC1"/>
    <property type="match status" value="1"/>
</dbReference>
<evidence type="ECO:0000256" key="1">
    <source>
        <dbReference type="ARBA" id="ARBA00023125"/>
    </source>
</evidence>
<keyword evidence="4" id="KW-1185">Reference proteome</keyword>
<dbReference type="Gene3D" id="1.10.260.40">
    <property type="entry name" value="lambda repressor-like DNA-binding domains"/>
    <property type="match status" value="1"/>
</dbReference>